<accession>A0A9P5ZV36</accession>
<organism evidence="1 2">
    <name type="scientific">Pleurotus eryngii</name>
    <name type="common">Boletus of the steppes</name>
    <dbReference type="NCBI Taxonomy" id="5323"/>
    <lineage>
        <taxon>Eukaryota</taxon>
        <taxon>Fungi</taxon>
        <taxon>Dikarya</taxon>
        <taxon>Basidiomycota</taxon>
        <taxon>Agaricomycotina</taxon>
        <taxon>Agaricomycetes</taxon>
        <taxon>Agaricomycetidae</taxon>
        <taxon>Agaricales</taxon>
        <taxon>Pleurotineae</taxon>
        <taxon>Pleurotaceae</taxon>
        <taxon>Pleurotus</taxon>
    </lineage>
</organism>
<dbReference type="Proteomes" id="UP000807025">
    <property type="component" value="Unassembled WGS sequence"/>
</dbReference>
<dbReference type="OrthoDB" id="3357985at2759"/>
<feature type="non-terminal residue" evidence="1">
    <location>
        <position position="1"/>
    </location>
</feature>
<proteinExistence type="predicted"/>
<keyword evidence="2" id="KW-1185">Reference proteome</keyword>
<gene>
    <name evidence="1" type="ORF">BDN71DRAFT_1393490</name>
</gene>
<sequence>DIILCSCDGVDFQVYKVIMLVASPMFCNMFSLPDSPGTNVYEGGKPVIDMQEMSLMLDNLL</sequence>
<name>A0A9P5ZV36_PLEER</name>
<evidence type="ECO:0008006" key="3">
    <source>
        <dbReference type="Google" id="ProtNLM"/>
    </source>
</evidence>
<comment type="caution">
    <text evidence="1">The sequence shown here is derived from an EMBL/GenBank/DDBJ whole genome shotgun (WGS) entry which is preliminary data.</text>
</comment>
<dbReference type="EMBL" id="MU154575">
    <property type="protein sequence ID" value="KAF9494231.1"/>
    <property type="molecule type" value="Genomic_DNA"/>
</dbReference>
<dbReference type="AlphaFoldDB" id="A0A9P5ZV36"/>
<evidence type="ECO:0000313" key="1">
    <source>
        <dbReference type="EMBL" id="KAF9494231.1"/>
    </source>
</evidence>
<protein>
    <recommendedName>
        <fullName evidence="3">BTB domain-containing protein</fullName>
    </recommendedName>
</protein>
<evidence type="ECO:0000313" key="2">
    <source>
        <dbReference type="Proteomes" id="UP000807025"/>
    </source>
</evidence>
<reference evidence="1" key="1">
    <citation type="submission" date="2020-11" db="EMBL/GenBank/DDBJ databases">
        <authorList>
            <consortium name="DOE Joint Genome Institute"/>
            <person name="Ahrendt S."/>
            <person name="Riley R."/>
            <person name="Andreopoulos W."/>
            <person name="Labutti K."/>
            <person name="Pangilinan J."/>
            <person name="Ruiz-Duenas F.J."/>
            <person name="Barrasa J.M."/>
            <person name="Sanchez-Garcia M."/>
            <person name="Camarero S."/>
            <person name="Miyauchi S."/>
            <person name="Serrano A."/>
            <person name="Linde D."/>
            <person name="Babiker R."/>
            <person name="Drula E."/>
            <person name="Ayuso-Fernandez I."/>
            <person name="Pacheco R."/>
            <person name="Padilla G."/>
            <person name="Ferreira P."/>
            <person name="Barriuso J."/>
            <person name="Kellner H."/>
            <person name="Castanera R."/>
            <person name="Alfaro M."/>
            <person name="Ramirez L."/>
            <person name="Pisabarro A.G."/>
            <person name="Kuo A."/>
            <person name="Tritt A."/>
            <person name="Lipzen A."/>
            <person name="He G."/>
            <person name="Yan M."/>
            <person name="Ng V."/>
            <person name="Cullen D."/>
            <person name="Martin F."/>
            <person name="Rosso M.-N."/>
            <person name="Henrissat B."/>
            <person name="Hibbett D."/>
            <person name="Martinez A.T."/>
            <person name="Grigoriev I.V."/>
        </authorList>
    </citation>
    <scope>NUCLEOTIDE SEQUENCE</scope>
    <source>
        <strain evidence="1">ATCC 90797</strain>
    </source>
</reference>